<feature type="region of interest" description="Disordered" evidence="1">
    <location>
        <begin position="51"/>
        <end position="90"/>
    </location>
</feature>
<name>A0A6G5RID8_9ACTN</name>
<dbReference type="AlphaFoldDB" id="A0A6G5RID8"/>
<dbReference type="Proteomes" id="UP000495940">
    <property type="component" value="Chromosome"/>
</dbReference>
<reference evidence="2 3" key="1">
    <citation type="submission" date="2017-06" db="EMBL/GenBank/DDBJ databases">
        <title>Complete Genome Sequence of Streptomyces hawaiiensis NRRL 15010 and insights into acyldepsipeptides biosynthesis.</title>
        <authorList>
            <person name="Mariita R.M."/>
            <person name="Sello J.K."/>
        </authorList>
    </citation>
    <scope>NUCLEOTIDE SEQUENCE [LARGE SCALE GENOMIC DNA]</scope>
    <source>
        <strain evidence="2 3">ATCC 12236</strain>
    </source>
</reference>
<proteinExistence type="predicted"/>
<dbReference type="EMBL" id="CP021978">
    <property type="protein sequence ID" value="QCD57895.1"/>
    <property type="molecule type" value="Genomic_DNA"/>
</dbReference>
<keyword evidence="3" id="KW-1185">Reference proteome</keyword>
<dbReference type="KEGG" id="shaw:CEB94_25885"/>
<organism evidence="2 3">
    <name type="scientific">Streptomyces hawaiiensis</name>
    <dbReference type="NCBI Taxonomy" id="67305"/>
    <lineage>
        <taxon>Bacteria</taxon>
        <taxon>Bacillati</taxon>
        <taxon>Actinomycetota</taxon>
        <taxon>Actinomycetes</taxon>
        <taxon>Kitasatosporales</taxon>
        <taxon>Streptomycetaceae</taxon>
        <taxon>Streptomyces</taxon>
    </lineage>
</organism>
<evidence type="ECO:0000256" key="1">
    <source>
        <dbReference type="SAM" id="MobiDB-lite"/>
    </source>
</evidence>
<accession>A0A6G5RID8</accession>
<gene>
    <name evidence="2" type="ORF">CEB94_25885</name>
</gene>
<feature type="compositionally biased region" description="Low complexity" evidence="1">
    <location>
        <begin position="51"/>
        <end position="61"/>
    </location>
</feature>
<sequence length="178" mass="17944">MPVVPDGDGGAPLVAGDGARPPKAVGDEGLGSGADGKVAAVPVASSVAVVTGSGRGSASTVPAPALGPEVRRRRLRAPAARARPPAASRTLRGRGLRWRPRTRGARGPDSAGAGSWDTGGSCRWGAVAALVSPCGLVGVFVVITVPPRNGPSPMHMRPLRAVRDARYALPWGGWAELG</sequence>
<evidence type="ECO:0000313" key="3">
    <source>
        <dbReference type="Proteomes" id="UP000495940"/>
    </source>
</evidence>
<evidence type="ECO:0000313" key="2">
    <source>
        <dbReference type="EMBL" id="QCD57895.1"/>
    </source>
</evidence>
<feature type="region of interest" description="Disordered" evidence="1">
    <location>
        <begin position="1"/>
        <end position="36"/>
    </location>
</feature>
<protein>
    <submittedName>
        <fullName evidence="2">Uncharacterized protein</fullName>
    </submittedName>
</protein>
<feature type="compositionally biased region" description="Low complexity" evidence="1">
    <location>
        <begin position="77"/>
        <end position="90"/>
    </location>
</feature>